<dbReference type="EMBL" id="JAMDGY010000029">
    <property type="protein sequence ID" value="MDD0991498.1"/>
    <property type="molecule type" value="Genomic_DNA"/>
</dbReference>
<keyword evidence="2" id="KW-1185">Reference proteome</keyword>
<proteinExistence type="predicted"/>
<organism evidence="1 2">
    <name type="scientific">Pseudomonas fontis</name>
    <dbReference type="NCBI Taxonomy" id="2942633"/>
    <lineage>
        <taxon>Bacteria</taxon>
        <taxon>Pseudomonadati</taxon>
        <taxon>Pseudomonadota</taxon>
        <taxon>Gammaproteobacteria</taxon>
        <taxon>Pseudomonadales</taxon>
        <taxon>Pseudomonadaceae</taxon>
        <taxon>Pseudomonas</taxon>
    </lineage>
</organism>
<accession>A0ABT5NTJ8</accession>
<evidence type="ECO:0000313" key="2">
    <source>
        <dbReference type="Proteomes" id="UP001148203"/>
    </source>
</evidence>
<dbReference type="Proteomes" id="UP001148203">
    <property type="component" value="Unassembled WGS sequence"/>
</dbReference>
<evidence type="ECO:0000313" key="1">
    <source>
        <dbReference type="EMBL" id="MDD0991498.1"/>
    </source>
</evidence>
<reference evidence="1 2" key="1">
    <citation type="submission" date="2022-05" db="EMBL/GenBank/DDBJ databases">
        <title>Novel Pseudomonas spp. Isolated from a Rainbow Trout Aquaculture Facility.</title>
        <authorList>
            <person name="Testerman T."/>
            <person name="Graf J."/>
        </authorList>
    </citation>
    <scope>NUCLEOTIDE SEQUENCE [LARGE SCALE GENOMIC DNA]</scope>
    <source>
        <strain evidence="1 2">ID681</strain>
    </source>
</reference>
<name>A0ABT5NTJ8_9PSED</name>
<gene>
    <name evidence="1" type="ORF">M5G11_13210</name>
</gene>
<dbReference type="RefSeq" id="WP_273910721.1">
    <property type="nucleotide sequence ID" value="NZ_JAMDGX010000033.1"/>
</dbReference>
<comment type="caution">
    <text evidence="1">The sequence shown here is derived from an EMBL/GenBank/DDBJ whole genome shotgun (WGS) entry which is preliminary data.</text>
</comment>
<sequence>MSNKKALAELVAASQGKSMTYGWDALTLYDQRKANELLYQLYVERFTTENGYISPASFVAAVGGGSNDHMYNLKFSSPYLSFEQSDPTTPAPKTTLTLNMIGGVIVSTREDMSGPPLCQRGEETFA</sequence>
<protein>
    <submittedName>
        <fullName evidence="1">Uncharacterized protein</fullName>
    </submittedName>
</protein>